<reference evidence="3" key="1">
    <citation type="submission" date="2023-02" db="EMBL/GenBank/DDBJ databases">
        <title>The sequence of Aeromonas allosaccharophila K520.</title>
        <authorList>
            <person name="Luo X."/>
        </authorList>
    </citation>
    <scope>NUCLEOTIDE SEQUENCE</scope>
    <source>
        <strain evidence="3">K520</strain>
    </source>
</reference>
<name>A0AAX3NWF3_9GAMM</name>
<sequence>MTALPFCRLLAFCSALLLAGCASDPASAPTPSDATGTTTPAQKAKPPAMQPRKPADMKSRIVRFLPRQVPDKQGWANDVVTALTTQGVTVNDHNVCTVLAVAEQEATYQADPVVPGLGKIAWKEINSRAAKLLIPEFMVRAALSINSPTGKSYAERIDKLRTEREMSEIFEDMISMLPMGKTLFGNMNPVHTGGPMQVSIAFAEANARGYPYPIKDSIRHEVFTRRGGIWFGTKHIFGYEAEYPDTLYRFADFNAGWYASRNAAFQAAVSRLSGKTLALDGDLIRYDSDLPGNTELAVYTLANRVNMSKQAIHQSLKLGDTAEFAETDLYHRIFTLADKQVGKRQPRAILPGIQLKSPKITRNLTTAWFAKRVDDREQRCVRQMATIR</sequence>
<dbReference type="AlphaFoldDB" id="A0AAX3NWF3"/>
<feature type="chain" id="PRO_5043993679" evidence="2">
    <location>
        <begin position="29"/>
        <end position="388"/>
    </location>
</feature>
<feature type="signal peptide" evidence="2">
    <location>
        <begin position="1"/>
        <end position="28"/>
    </location>
</feature>
<feature type="compositionally biased region" description="Low complexity" evidence="1">
    <location>
        <begin position="34"/>
        <end position="52"/>
    </location>
</feature>
<gene>
    <name evidence="3" type="ORF">PYU98_09445</name>
</gene>
<feature type="region of interest" description="Disordered" evidence="1">
    <location>
        <begin position="27"/>
        <end position="56"/>
    </location>
</feature>
<dbReference type="Pfam" id="PF07759">
    <property type="entry name" value="DUF1615"/>
    <property type="match status" value="1"/>
</dbReference>
<dbReference type="Proteomes" id="UP001213721">
    <property type="component" value="Chromosome"/>
</dbReference>
<protein>
    <submittedName>
        <fullName evidence="3">DUF1615 family protein</fullName>
    </submittedName>
</protein>
<dbReference type="InterPro" id="IPR011673">
    <property type="entry name" value="DUF1615"/>
</dbReference>
<organism evidence="3 4">
    <name type="scientific">Aeromonas allosaccharophila</name>
    <dbReference type="NCBI Taxonomy" id="656"/>
    <lineage>
        <taxon>Bacteria</taxon>
        <taxon>Pseudomonadati</taxon>
        <taxon>Pseudomonadota</taxon>
        <taxon>Gammaproteobacteria</taxon>
        <taxon>Aeromonadales</taxon>
        <taxon>Aeromonadaceae</taxon>
        <taxon>Aeromonas</taxon>
    </lineage>
</organism>
<proteinExistence type="predicted"/>
<evidence type="ECO:0000313" key="3">
    <source>
        <dbReference type="EMBL" id="WED78418.1"/>
    </source>
</evidence>
<evidence type="ECO:0000313" key="4">
    <source>
        <dbReference type="Proteomes" id="UP001213721"/>
    </source>
</evidence>
<accession>A0AAX3NWF3</accession>
<dbReference type="RefSeq" id="WP_275058036.1">
    <property type="nucleotide sequence ID" value="NZ_CP118988.1"/>
</dbReference>
<dbReference type="EMBL" id="CP118988">
    <property type="protein sequence ID" value="WED78418.1"/>
    <property type="molecule type" value="Genomic_DNA"/>
</dbReference>
<keyword evidence="2" id="KW-0732">Signal</keyword>
<evidence type="ECO:0000256" key="1">
    <source>
        <dbReference type="SAM" id="MobiDB-lite"/>
    </source>
</evidence>
<evidence type="ECO:0000256" key="2">
    <source>
        <dbReference type="SAM" id="SignalP"/>
    </source>
</evidence>